<accession>A0AAD7H1U9</accession>
<protein>
    <submittedName>
        <fullName evidence="3">HIT-like domain-containing protein</fullName>
    </submittedName>
</protein>
<dbReference type="GO" id="GO:0003697">
    <property type="term" value="F:single-stranded DNA binding"/>
    <property type="evidence" value="ECO:0007669"/>
    <property type="project" value="TreeGrafter"/>
</dbReference>
<dbReference type="Proteomes" id="UP001221757">
    <property type="component" value="Unassembled WGS sequence"/>
</dbReference>
<dbReference type="AlphaFoldDB" id="A0AAD7H1U9"/>
<organism evidence="3 4">
    <name type="scientific">Mycena rosella</name>
    <name type="common">Pink bonnet</name>
    <name type="synonym">Agaricus rosellus</name>
    <dbReference type="NCBI Taxonomy" id="1033263"/>
    <lineage>
        <taxon>Eukaryota</taxon>
        <taxon>Fungi</taxon>
        <taxon>Dikarya</taxon>
        <taxon>Basidiomycota</taxon>
        <taxon>Agaricomycotina</taxon>
        <taxon>Agaricomycetes</taxon>
        <taxon>Agaricomycetidae</taxon>
        <taxon>Agaricales</taxon>
        <taxon>Marasmiineae</taxon>
        <taxon>Mycenaceae</taxon>
        <taxon>Mycena</taxon>
    </lineage>
</organism>
<dbReference type="InterPro" id="IPR032566">
    <property type="entry name" value="Znf-C2HE"/>
</dbReference>
<dbReference type="GO" id="GO:0000012">
    <property type="term" value="P:single strand break repair"/>
    <property type="evidence" value="ECO:0007669"/>
    <property type="project" value="TreeGrafter"/>
</dbReference>
<evidence type="ECO:0000259" key="2">
    <source>
        <dbReference type="Pfam" id="PF16278"/>
    </source>
</evidence>
<evidence type="ECO:0000256" key="1">
    <source>
        <dbReference type="SAM" id="Coils"/>
    </source>
</evidence>
<reference evidence="3" key="1">
    <citation type="submission" date="2023-03" db="EMBL/GenBank/DDBJ databases">
        <title>Massive genome expansion in bonnet fungi (Mycena s.s.) driven by repeated elements and novel gene families across ecological guilds.</title>
        <authorList>
            <consortium name="Lawrence Berkeley National Laboratory"/>
            <person name="Harder C.B."/>
            <person name="Miyauchi S."/>
            <person name="Viragh M."/>
            <person name="Kuo A."/>
            <person name="Thoen E."/>
            <person name="Andreopoulos B."/>
            <person name="Lu D."/>
            <person name="Skrede I."/>
            <person name="Drula E."/>
            <person name="Henrissat B."/>
            <person name="Morin E."/>
            <person name="Kohler A."/>
            <person name="Barry K."/>
            <person name="LaButti K."/>
            <person name="Morin E."/>
            <person name="Salamov A."/>
            <person name="Lipzen A."/>
            <person name="Mereny Z."/>
            <person name="Hegedus B."/>
            <person name="Baldrian P."/>
            <person name="Stursova M."/>
            <person name="Weitz H."/>
            <person name="Taylor A."/>
            <person name="Grigoriev I.V."/>
            <person name="Nagy L.G."/>
            <person name="Martin F."/>
            <person name="Kauserud H."/>
        </authorList>
    </citation>
    <scope>NUCLEOTIDE SEQUENCE</scope>
    <source>
        <strain evidence="3">CBHHK067</strain>
    </source>
</reference>
<dbReference type="GO" id="GO:0003725">
    <property type="term" value="F:double-stranded RNA binding"/>
    <property type="evidence" value="ECO:0007669"/>
    <property type="project" value="TreeGrafter"/>
</dbReference>
<dbReference type="PANTHER" id="PTHR12486">
    <property type="entry name" value="APRATAXIN-RELATED"/>
    <property type="match status" value="1"/>
</dbReference>
<keyword evidence="1" id="KW-0175">Coiled coil</keyword>
<sequence length="239" mass="27290">MSAFNLTILRTYAQTNPSKLPPSVLFSHSATSLTVYDAFPKAIFHFLVLPRAPEPSAGAGSELANLRQLLSGDKARAQQVLASLRADAHALRAEIEEEMLARYGFKWGIWTGFHGAPSMDHLHLHVLSDDLCSDRMKNKKHYNSFHPKLGFFLDIDEVLSWFDADPSYYSTMAKLDAKHYELMLKEDLSCWRCNAHMKNIPTLKTHLQEEWDAEAKREKAKIERRRKMEEKSAQVAENS</sequence>
<dbReference type="Gene3D" id="3.30.428.10">
    <property type="entry name" value="HIT-like"/>
    <property type="match status" value="1"/>
</dbReference>
<name>A0AAD7H1U9_MYCRO</name>
<evidence type="ECO:0000313" key="3">
    <source>
        <dbReference type="EMBL" id="KAJ7709962.1"/>
    </source>
</evidence>
<comment type="caution">
    <text evidence="3">The sequence shown here is derived from an EMBL/GenBank/DDBJ whole genome shotgun (WGS) entry which is preliminary data.</text>
</comment>
<evidence type="ECO:0000313" key="4">
    <source>
        <dbReference type="Proteomes" id="UP001221757"/>
    </source>
</evidence>
<dbReference type="GO" id="GO:1990165">
    <property type="term" value="F:single-strand break-containing DNA binding"/>
    <property type="evidence" value="ECO:0007669"/>
    <property type="project" value="TreeGrafter"/>
</dbReference>
<dbReference type="GO" id="GO:0033699">
    <property type="term" value="F:DNA 5'-adenosine monophosphate hydrolase activity"/>
    <property type="evidence" value="ECO:0007669"/>
    <property type="project" value="TreeGrafter"/>
</dbReference>
<gene>
    <name evidence="3" type="ORF">B0H17DRAFT_1155782</name>
</gene>
<dbReference type="GO" id="GO:0030983">
    <property type="term" value="F:mismatched DNA binding"/>
    <property type="evidence" value="ECO:0007669"/>
    <property type="project" value="TreeGrafter"/>
</dbReference>
<dbReference type="InterPro" id="IPR036265">
    <property type="entry name" value="HIT-like_sf"/>
</dbReference>
<dbReference type="Pfam" id="PF11969">
    <property type="entry name" value="DcpS_C"/>
    <property type="match status" value="1"/>
</dbReference>
<proteinExistence type="predicted"/>
<feature type="domain" description="Aprataxin C2HE/C2H2/C2HC zinc finger" evidence="2">
    <location>
        <begin position="149"/>
        <end position="212"/>
    </location>
</feature>
<dbReference type="PANTHER" id="PTHR12486:SF4">
    <property type="entry name" value="APRATAXIN"/>
    <property type="match status" value="1"/>
</dbReference>
<dbReference type="EMBL" id="JARKIE010000002">
    <property type="protein sequence ID" value="KAJ7709962.1"/>
    <property type="molecule type" value="Genomic_DNA"/>
</dbReference>
<dbReference type="Pfam" id="PF16278">
    <property type="entry name" value="zf-C2HE"/>
    <property type="match status" value="1"/>
</dbReference>
<feature type="coiled-coil region" evidence="1">
    <location>
        <begin position="74"/>
        <end position="101"/>
    </location>
</feature>
<dbReference type="SUPFAM" id="SSF54197">
    <property type="entry name" value="HIT-like"/>
    <property type="match status" value="1"/>
</dbReference>
<keyword evidence="4" id="KW-1185">Reference proteome</keyword>
<dbReference type="GO" id="GO:0005634">
    <property type="term" value="C:nucleus"/>
    <property type="evidence" value="ECO:0007669"/>
    <property type="project" value="TreeGrafter"/>
</dbReference>